<dbReference type="InterPro" id="IPR036527">
    <property type="entry name" value="SCP2_sterol-bd_dom_sf"/>
</dbReference>
<dbReference type="Pfam" id="PF00226">
    <property type="entry name" value="DnaJ"/>
    <property type="match status" value="1"/>
</dbReference>
<dbReference type="InterPro" id="IPR052594">
    <property type="entry name" value="J_domain-containing_protein"/>
</dbReference>
<dbReference type="SUPFAM" id="SSF55718">
    <property type="entry name" value="SCP-like"/>
    <property type="match status" value="1"/>
</dbReference>
<name>A0A0K6GBI2_9AGAM</name>
<gene>
    <name evidence="2" type="ORF">RSOLAG22IIIB_01951</name>
</gene>
<dbReference type="SMART" id="SM00271">
    <property type="entry name" value="DnaJ"/>
    <property type="match status" value="1"/>
</dbReference>
<dbReference type="PANTHER" id="PTHR44144:SF1">
    <property type="entry name" value="DNAJ HOMOLOG SUBFAMILY C MEMBER 9"/>
    <property type="match status" value="1"/>
</dbReference>
<evidence type="ECO:0000259" key="1">
    <source>
        <dbReference type="PROSITE" id="PS50076"/>
    </source>
</evidence>
<feature type="domain" description="J" evidence="1">
    <location>
        <begin position="189"/>
        <end position="254"/>
    </location>
</feature>
<accession>A0A0K6GBI2</accession>
<evidence type="ECO:0000313" key="3">
    <source>
        <dbReference type="Proteomes" id="UP000044841"/>
    </source>
</evidence>
<proteinExistence type="predicted"/>
<dbReference type="SUPFAM" id="SSF46565">
    <property type="entry name" value="Chaperone J-domain"/>
    <property type="match status" value="1"/>
</dbReference>
<evidence type="ECO:0000313" key="2">
    <source>
        <dbReference type="EMBL" id="CUA75948.1"/>
    </source>
</evidence>
<reference evidence="2 3" key="1">
    <citation type="submission" date="2015-07" db="EMBL/GenBank/DDBJ databases">
        <authorList>
            <person name="Noorani M."/>
        </authorList>
    </citation>
    <scope>NUCLEOTIDE SEQUENCE [LARGE SCALE GENOMIC DNA]</scope>
    <source>
        <strain evidence="2">BBA 69670</strain>
    </source>
</reference>
<dbReference type="Gene3D" id="1.10.287.110">
    <property type="entry name" value="DnaJ domain"/>
    <property type="match status" value="1"/>
</dbReference>
<organism evidence="2 3">
    <name type="scientific">Rhizoctonia solani</name>
    <dbReference type="NCBI Taxonomy" id="456999"/>
    <lineage>
        <taxon>Eukaryota</taxon>
        <taxon>Fungi</taxon>
        <taxon>Dikarya</taxon>
        <taxon>Basidiomycota</taxon>
        <taxon>Agaricomycotina</taxon>
        <taxon>Agaricomycetes</taxon>
        <taxon>Cantharellales</taxon>
        <taxon>Ceratobasidiaceae</taxon>
        <taxon>Rhizoctonia</taxon>
    </lineage>
</organism>
<protein>
    <recommendedName>
        <fullName evidence="1">J domain-containing protein</fullName>
    </recommendedName>
</protein>
<dbReference type="Gene3D" id="3.30.1050.10">
    <property type="entry name" value="SCP2 sterol-binding domain"/>
    <property type="match status" value="1"/>
</dbReference>
<dbReference type="GO" id="GO:0005634">
    <property type="term" value="C:nucleus"/>
    <property type="evidence" value="ECO:0007669"/>
    <property type="project" value="TreeGrafter"/>
</dbReference>
<dbReference type="Proteomes" id="UP000044841">
    <property type="component" value="Unassembled WGS sequence"/>
</dbReference>
<dbReference type="Pfam" id="PF02036">
    <property type="entry name" value="SCP2"/>
    <property type="match status" value="1"/>
</dbReference>
<dbReference type="CDD" id="cd06257">
    <property type="entry name" value="DnaJ"/>
    <property type="match status" value="1"/>
</dbReference>
<dbReference type="EMBL" id="CYGV01001622">
    <property type="protein sequence ID" value="CUA75948.1"/>
    <property type="molecule type" value="Genomic_DNA"/>
</dbReference>
<dbReference type="PANTHER" id="PTHR44144">
    <property type="entry name" value="DNAJ HOMOLOG SUBFAMILY C MEMBER 9"/>
    <property type="match status" value="1"/>
</dbReference>
<dbReference type="AlphaFoldDB" id="A0A0K6GBI2"/>
<dbReference type="InterPro" id="IPR018253">
    <property type="entry name" value="DnaJ_domain_CS"/>
</dbReference>
<dbReference type="InterPro" id="IPR003033">
    <property type="entry name" value="SCP2_sterol-bd_dom"/>
</dbReference>
<dbReference type="GO" id="GO:0005737">
    <property type="term" value="C:cytoplasm"/>
    <property type="evidence" value="ECO:0007669"/>
    <property type="project" value="TreeGrafter"/>
</dbReference>
<dbReference type="InterPro" id="IPR001623">
    <property type="entry name" value="DnaJ_domain"/>
</dbReference>
<dbReference type="PROSITE" id="PS50076">
    <property type="entry name" value="DNAJ_2"/>
    <property type="match status" value="1"/>
</dbReference>
<dbReference type="PRINTS" id="PR00625">
    <property type="entry name" value="JDOMAIN"/>
</dbReference>
<dbReference type="GO" id="GO:0031072">
    <property type="term" value="F:heat shock protein binding"/>
    <property type="evidence" value="ECO:0007669"/>
    <property type="project" value="TreeGrafter"/>
</dbReference>
<dbReference type="InterPro" id="IPR036869">
    <property type="entry name" value="J_dom_sf"/>
</dbReference>
<keyword evidence="3" id="KW-1185">Reference proteome</keyword>
<dbReference type="PROSITE" id="PS00636">
    <property type="entry name" value="DNAJ_1"/>
    <property type="match status" value="1"/>
</dbReference>
<sequence>MACEAQKKAQIKKTNGVFELRVSNDEKEAVWTIDLKKEGTVKKGPATGKPDVAIILSELTWYPNPETFTELATGKLNGQKAFLTGKLKTKGLPVILRENTSCLLPPPVAIGTHRPRRIVSFVNLNGEMLSHVIGTATSFIRPWGHSATQTSLVRTHGPEKFDVNSLVSDNTSQHTQSEPSIHHILRHSDLYTVLGASRSANQDDLRRAYMNMCRRCHPDKFPDEPLATVAFQKLSYAYSVLSDTRKRRLYDANGSTEPGRAQNMHDADDTLNKVLLAIWADFLDADFQLIRMFLRSIGEMNPKLHFSDETTEILLQALVNLRDVIVSGQQHFRLLKFELMRLYEIQHALRQLSYFDVPGRLKLTIQLARLTIALPVNVDKAIMAEQREGNNQQGGIGRPRGRYLPSSIHSMIGLACGVLEKGESVLPTRI</sequence>